<dbReference type="PANTHER" id="PTHR45723">
    <property type="entry name" value="SERINE/THREONINE-PROTEIN KINASE RIO1"/>
    <property type="match status" value="1"/>
</dbReference>
<dbReference type="EC" id="2.7.11.1" evidence="4 21"/>
<comment type="catalytic activity">
    <reaction evidence="17 21">
        <text>L-seryl-[protein] + ATP = O-phospho-L-seryl-[protein] + ADP + H(+)</text>
        <dbReference type="Rhea" id="RHEA:17989"/>
        <dbReference type="Rhea" id="RHEA-COMP:9863"/>
        <dbReference type="Rhea" id="RHEA-COMP:11604"/>
        <dbReference type="ChEBI" id="CHEBI:15378"/>
        <dbReference type="ChEBI" id="CHEBI:29999"/>
        <dbReference type="ChEBI" id="CHEBI:30616"/>
        <dbReference type="ChEBI" id="CHEBI:83421"/>
        <dbReference type="ChEBI" id="CHEBI:456216"/>
        <dbReference type="EC" id="2.7.11.1"/>
    </reaction>
</comment>
<evidence type="ECO:0000313" key="27">
    <source>
        <dbReference type="EnsemblMetazoa" id="AATE001628-PA.1"/>
    </source>
</evidence>
<evidence type="ECO:0000259" key="26">
    <source>
        <dbReference type="SMART" id="SM00090"/>
    </source>
</evidence>
<dbReference type="InterPro" id="IPR000687">
    <property type="entry name" value="RIO_kinase"/>
</dbReference>
<keyword evidence="15" id="KW-0460">Magnesium</keyword>
<keyword evidence="6" id="KW-0963">Cytoplasm</keyword>
<keyword evidence="7" id="KW-0690">Ribosome biogenesis</keyword>
<dbReference type="CDD" id="cd05147">
    <property type="entry name" value="RIO1_euk"/>
    <property type="match status" value="1"/>
</dbReference>
<dbReference type="VEuPathDB" id="VectorBase:AATE001628"/>
<comment type="similarity">
    <text evidence="3 21">Belongs to the protein kinase superfamily. RIO-type Ser/Thr kinase family.</text>
</comment>
<evidence type="ECO:0000256" key="3">
    <source>
        <dbReference type="ARBA" id="ARBA00009196"/>
    </source>
</evidence>
<evidence type="ECO:0000256" key="22">
    <source>
        <dbReference type="PIRSR" id="PIRSR038147-1"/>
    </source>
</evidence>
<reference evidence="27" key="1">
    <citation type="submission" date="2022-08" db="UniProtKB">
        <authorList>
            <consortium name="EnsemblMetazoa"/>
        </authorList>
    </citation>
    <scope>IDENTIFICATION</scope>
    <source>
        <strain evidence="27">EBRO</strain>
    </source>
</reference>
<evidence type="ECO:0000256" key="1">
    <source>
        <dbReference type="ARBA" id="ARBA00001946"/>
    </source>
</evidence>
<evidence type="ECO:0000256" key="25">
    <source>
        <dbReference type="SAM" id="MobiDB-lite"/>
    </source>
</evidence>
<evidence type="ECO:0000256" key="11">
    <source>
        <dbReference type="ARBA" id="ARBA00022741"/>
    </source>
</evidence>
<evidence type="ECO:0000256" key="2">
    <source>
        <dbReference type="ARBA" id="ARBA00004496"/>
    </source>
</evidence>
<feature type="region of interest" description="Disordered" evidence="25">
    <location>
        <begin position="77"/>
        <end position="98"/>
    </location>
</feature>
<dbReference type="InterPro" id="IPR017407">
    <property type="entry name" value="Ser/Thr_kinase_Rio1"/>
</dbReference>
<keyword evidence="13" id="KW-0378">Hydrolase</keyword>
<feature type="binding site" evidence="23">
    <location>
        <position position="146"/>
    </location>
    <ligand>
        <name>ATP</name>
        <dbReference type="ChEBI" id="CHEBI:30616"/>
    </ligand>
</feature>
<feature type="domain" description="RIO kinase" evidence="26">
    <location>
        <begin position="89"/>
        <end position="325"/>
    </location>
</feature>
<dbReference type="GO" id="GO:0005524">
    <property type="term" value="F:ATP binding"/>
    <property type="evidence" value="ECO:0007669"/>
    <property type="project" value="UniProtKB-KW"/>
</dbReference>
<evidence type="ECO:0000256" key="5">
    <source>
        <dbReference type="ARBA" id="ARBA00016038"/>
    </source>
</evidence>
<dbReference type="FunFam" id="1.10.510.10:FF:000232">
    <property type="entry name" value="Serine/threonine-protein kinase RIO1"/>
    <property type="match status" value="1"/>
</dbReference>
<evidence type="ECO:0000256" key="10">
    <source>
        <dbReference type="ARBA" id="ARBA00022723"/>
    </source>
</evidence>
<dbReference type="GO" id="GO:0042254">
    <property type="term" value="P:ribosome biogenesis"/>
    <property type="evidence" value="ECO:0007669"/>
    <property type="project" value="UniProtKB-KW"/>
</dbReference>
<comment type="subcellular location">
    <subcellularLocation>
        <location evidence="2">Cytoplasm</location>
    </subcellularLocation>
</comment>
<keyword evidence="11 21" id="KW-0547">Nucleotide-binding</keyword>
<evidence type="ECO:0000256" key="19">
    <source>
        <dbReference type="ARBA" id="ARBA00057025"/>
    </source>
</evidence>
<dbReference type="PROSITE" id="PS01245">
    <property type="entry name" value="RIO1"/>
    <property type="match status" value="1"/>
</dbReference>
<evidence type="ECO:0000256" key="6">
    <source>
        <dbReference type="ARBA" id="ARBA00022490"/>
    </source>
</evidence>
<evidence type="ECO:0000256" key="4">
    <source>
        <dbReference type="ARBA" id="ARBA00012513"/>
    </source>
</evidence>
<evidence type="ECO:0000256" key="20">
    <source>
        <dbReference type="ARBA" id="ARBA00063876"/>
    </source>
</evidence>
<keyword evidence="9 21" id="KW-0808">Transferase</keyword>
<protein>
    <recommendedName>
        <fullName evidence="5 21">Serine/threonine-protein kinase RIO1</fullName>
        <ecNumber evidence="4 21">2.7.11.1</ecNumber>
    </recommendedName>
</protein>
<evidence type="ECO:0000256" key="23">
    <source>
        <dbReference type="PIRSR" id="PIRSR038147-2"/>
    </source>
</evidence>
<proteinExistence type="inferred from homology"/>
<dbReference type="AlphaFoldDB" id="A0A182ILX2"/>
<evidence type="ECO:0000256" key="12">
    <source>
        <dbReference type="ARBA" id="ARBA00022777"/>
    </source>
</evidence>
<feature type="binding site" evidence="23">
    <location>
        <position position="218"/>
    </location>
    <ligand>
        <name>ATP</name>
        <dbReference type="ChEBI" id="CHEBI:30616"/>
    </ligand>
</feature>
<dbReference type="EnsemblMetazoa" id="AATE001628-RA">
    <property type="protein sequence ID" value="AATE001628-PA.1"/>
    <property type="gene ID" value="AATE001628"/>
</dbReference>
<organism evidence="27">
    <name type="scientific">Anopheles atroparvus</name>
    <name type="common">European mosquito</name>
    <dbReference type="NCBI Taxonomy" id="41427"/>
    <lineage>
        <taxon>Eukaryota</taxon>
        <taxon>Metazoa</taxon>
        <taxon>Ecdysozoa</taxon>
        <taxon>Arthropoda</taxon>
        <taxon>Hexapoda</taxon>
        <taxon>Insecta</taxon>
        <taxon>Pterygota</taxon>
        <taxon>Neoptera</taxon>
        <taxon>Endopterygota</taxon>
        <taxon>Diptera</taxon>
        <taxon>Nematocera</taxon>
        <taxon>Culicoidea</taxon>
        <taxon>Culicidae</taxon>
        <taxon>Anophelinae</taxon>
        <taxon>Anopheles</taxon>
    </lineage>
</organism>
<dbReference type="Pfam" id="PF01163">
    <property type="entry name" value="RIO1"/>
    <property type="match status" value="1"/>
</dbReference>
<keyword evidence="8 21" id="KW-0723">Serine/threonine-protein kinase</keyword>
<comment type="subunit">
    <text evidence="20">Associates with the precursor of the 40S ribosome subunit. Interacts (via its N-terminus) with PRMT5 (via its N-terminus). Interacts with WDR77. Found in a PRMT5 complex composed of PRMT5, WDR77 and RIOK1. Interacts (via its C-terminus) with NCL; this interaction targets NCL for PRTM5 methylation.</text>
</comment>
<dbReference type="PIRSF" id="PIRSF038147">
    <property type="entry name" value="Ser/Thr_PK_RIO1"/>
    <property type="match status" value="1"/>
</dbReference>
<accession>A0A182ILX2</accession>
<comment type="catalytic activity">
    <reaction evidence="16 21">
        <text>L-threonyl-[protein] + ATP = O-phospho-L-threonyl-[protein] + ADP + H(+)</text>
        <dbReference type="Rhea" id="RHEA:46608"/>
        <dbReference type="Rhea" id="RHEA-COMP:11060"/>
        <dbReference type="Rhea" id="RHEA-COMP:11605"/>
        <dbReference type="ChEBI" id="CHEBI:15378"/>
        <dbReference type="ChEBI" id="CHEBI:30013"/>
        <dbReference type="ChEBI" id="CHEBI:30616"/>
        <dbReference type="ChEBI" id="CHEBI:61977"/>
        <dbReference type="ChEBI" id="CHEBI:456216"/>
        <dbReference type="EC" id="2.7.11.1"/>
    </reaction>
</comment>
<evidence type="ECO:0000256" key="15">
    <source>
        <dbReference type="ARBA" id="ARBA00022842"/>
    </source>
</evidence>
<evidence type="ECO:0000256" key="17">
    <source>
        <dbReference type="ARBA" id="ARBA00048679"/>
    </source>
</evidence>
<evidence type="ECO:0000256" key="9">
    <source>
        <dbReference type="ARBA" id="ARBA00022679"/>
    </source>
</evidence>
<dbReference type="SMART" id="SM00090">
    <property type="entry name" value="RIO"/>
    <property type="match status" value="1"/>
</dbReference>
<feature type="active site" description="4-aspartylphosphate intermediate" evidence="22">
    <location>
        <position position="279"/>
    </location>
</feature>
<keyword evidence="12 21" id="KW-0418">Kinase</keyword>
<feature type="region of interest" description="Disordered" evidence="25">
    <location>
        <begin position="403"/>
        <end position="492"/>
    </location>
</feature>
<dbReference type="InterPro" id="IPR011009">
    <property type="entry name" value="Kinase-like_dom_sf"/>
</dbReference>
<name>A0A182ILX2_ANOAO</name>
<feature type="compositionally biased region" description="Low complexity" evidence="25">
    <location>
        <begin position="412"/>
        <end position="421"/>
    </location>
</feature>
<sequence>MNAGQFDDALEDATEHLDLISLHKQPDSTLPGTTANGGPPVPADVLFKKFTNRINVEKYEGPASLPNHAKNTLIETQRKADSERVRSKDKQDRATAEQVMDPRTRMIVFKLLNRAMINEINGCISTGKEANVYHATSSSGMDYAIKIFKTSILTFKDRDKYVTGEYRFRHGYNKHNPRKMVRTWAEKEMRNLVRMKKCDLPVPEPILLRSHVLVMEFIGHDGWPAPKLKDAEVSSSKARELYRDTVVMMWVMYNRCKLVHADLSEFNLLYHEGKIVIIDVSQSVEHEHPHALEFLRKDCSNVTDFFRKREVSTMTVKELFDFITDATLTVDTMEERLERISERIANRSFDEFTEQQKMDEAVFKQIFIPKTLHDVYDVERDVFDKRKEDLVYSTITGLGAMENKHTDKPVVEDGANGNESENGSDSEQSSDDDDDEEAQERKTTGGMARSKNETPEERRARKKAVKAEKAEKRKTKVKKHIKKRKEKLGSKK</sequence>
<dbReference type="GO" id="GO:0016787">
    <property type="term" value="F:hydrolase activity"/>
    <property type="evidence" value="ECO:0007669"/>
    <property type="project" value="UniProtKB-KW"/>
</dbReference>
<feature type="active site" description="Proton acceptor" evidence="22">
    <location>
        <position position="262"/>
    </location>
</feature>
<feature type="binding site" evidence="24">
    <location>
        <position position="267"/>
    </location>
    <ligand>
        <name>Mg(2+)</name>
        <dbReference type="ChEBI" id="CHEBI:18420"/>
    </ligand>
</feature>
<feature type="compositionally biased region" description="Acidic residues" evidence="25">
    <location>
        <begin position="422"/>
        <end position="438"/>
    </location>
</feature>
<evidence type="ECO:0000256" key="8">
    <source>
        <dbReference type="ARBA" id="ARBA00022527"/>
    </source>
</evidence>
<comment type="catalytic activity">
    <reaction evidence="18">
        <text>ATP + H2O = ADP + phosphate + H(+)</text>
        <dbReference type="Rhea" id="RHEA:13065"/>
        <dbReference type="ChEBI" id="CHEBI:15377"/>
        <dbReference type="ChEBI" id="CHEBI:15378"/>
        <dbReference type="ChEBI" id="CHEBI:30616"/>
        <dbReference type="ChEBI" id="CHEBI:43474"/>
        <dbReference type="ChEBI" id="CHEBI:456216"/>
    </reaction>
</comment>
<evidence type="ECO:0000256" key="24">
    <source>
        <dbReference type="PIRSR" id="PIRSR038147-3"/>
    </source>
</evidence>
<comment type="function">
    <text evidence="19">Involved in the final steps of cytoplasmic maturation of the 40S ribosomal subunit. Involved in processing of 18S-E pre-rRNA to the mature 18S rRNA. Required for the recycling of NOB1 and PNO1 from the late 40S precursor. The association with the very late 40S subunit intermediate may involve a translation-like checkpoint point cycle preceeding the binding to the 60S ribosomal subunit. Despite the protein kinase domain is proposed to act predominantly as an ATPase. The catalytic activity regulates its dynamic association with the 40S subunit. In addition to its role in ribosomal biogenesis acts as an adapter protein by recruiting NCL/nucleolin the to PRMT5 complex for its symmetrical methylation.</text>
</comment>
<evidence type="ECO:0000256" key="21">
    <source>
        <dbReference type="PIRNR" id="PIRNR038147"/>
    </source>
</evidence>
<feature type="binding site" evidence="24">
    <location>
        <position position="279"/>
    </location>
    <ligand>
        <name>Mg(2+)</name>
        <dbReference type="ChEBI" id="CHEBI:18420"/>
    </ligand>
</feature>
<dbReference type="SUPFAM" id="SSF56112">
    <property type="entry name" value="Protein kinase-like (PK-like)"/>
    <property type="match status" value="1"/>
</dbReference>
<keyword evidence="14 21" id="KW-0067">ATP-binding</keyword>
<keyword evidence="10" id="KW-0479">Metal-binding</keyword>
<dbReference type="InterPro" id="IPR018935">
    <property type="entry name" value="RIO_kinase_CS"/>
</dbReference>
<dbReference type="InterPro" id="IPR018934">
    <property type="entry name" value="RIO_dom"/>
</dbReference>
<feature type="compositionally biased region" description="Basic and acidic residues" evidence="25">
    <location>
        <begin position="450"/>
        <end position="471"/>
    </location>
</feature>
<dbReference type="STRING" id="41427.A0A182ILX2"/>
<dbReference type="GO" id="GO:0005737">
    <property type="term" value="C:cytoplasm"/>
    <property type="evidence" value="ECO:0007669"/>
    <property type="project" value="UniProtKB-SubCell"/>
</dbReference>
<dbReference type="GO" id="GO:0046872">
    <property type="term" value="F:metal ion binding"/>
    <property type="evidence" value="ECO:0007669"/>
    <property type="project" value="UniProtKB-KW"/>
</dbReference>
<dbReference type="InterPro" id="IPR051272">
    <property type="entry name" value="RIO-type_Ser/Thr_kinase"/>
</dbReference>
<evidence type="ECO:0000256" key="14">
    <source>
        <dbReference type="ARBA" id="ARBA00022840"/>
    </source>
</evidence>
<evidence type="ECO:0000256" key="13">
    <source>
        <dbReference type="ARBA" id="ARBA00022801"/>
    </source>
</evidence>
<dbReference type="Gene3D" id="3.30.200.20">
    <property type="entry name" value="Phosphorylase Kinase, domain 1"/>
    <property type="match status" value="1"/>
</dbReference>
<comment type="cofactor">
    <cofactor evidence="1 24">
        <name>Mg(2+)</name>
        <dbReference type="ChEBI" id="CHEBI:18420"/>
    </cofactor>
</comment>
<feature type="compositionally biased region" description="Basic residues" evidence="25">
    <location>
        <begin position="472"/>
        <end position="486"/>
    </location>
</feature>
<evidence type="ECO:0000256" key="18">
    <source>
        <dbReference type="ARBA" id="ARBA00049360"/>
    </source>
</evidence>
<evidence type="ECO:0000256" key="16">
    <source>
        <dbReference type="ARBA" id="ARBA00047899"/>
    </source>
</evidence>
<dbReference type="Gene3D" id="1.10.510.10">
    <property type="entry name" value="Transferase(Phosphotransferase) domain 1"/>
    <property type="match status" value="1"/>
</dbReference>
<dbReference type="FunFam" id="3.30.200.20:FF:000148">
    <property type="entry name" value="Serine/threonine-protein kinase RIO1"/>
    <property type="match status" value="1"/>
</dbReference>
<dbReference type="GO" id="GO:0004674">
    <property type="term" value="F:protein serine/threonine kinase activity"/>
    <property type="evidence" value="ECO:0007669"/>
    <property type="project" value="UniProtKB-KW"/>
</dbReference>
<evidence type="ECO:0000256" key="7">
    <source>
        <dbReference type="ARBA" id="ARBA00022517"/>
    </source>
</evidence>